<gene>
    <name evidence="6" type="ORF">LK09_14055</name>
</gene>
<comment type="caution">
    <text evidence="6">The sequence shown here is derived from an EMBL/GenBank/DDBJ whole genome shotgun (WGS) entry which is preliminary data.</text>
</comment>
<evidence type="ECO:0000256" key="2">
    <source>
        <dbReference type="ARBA" id="ARBA00023125"/>
    </source>
</evidence>
<dbReference type="PROSITE" id="PS50977">
    <property type="entry name" value="HTH_TETR_2"/>
    <property type="match status" value="1"/>
</dbReference>
<keyword evidence="7" id="KW-1185">Reference proteome</keyword>
<dbReference type="OrthoDB" id="9816296at2"/>
<evidence type="ECO:0000313" key="6">
    <source>
        <dbReference type="EMBL" id="KHK96690.1"/>
    </source>
</evidence>
<dbReference type="InterPro" id="IPR041583">
    <property type="entry name" value="TetR_C_31"/>
</dbReference>
<evidence type="ECO:0000313" key="7">
    <source>
        <dbReference type="Proteomes" id="UP000031030"/>
    </source>
</evidence>
<reference evidence="6 7" key="1">
    <citation type="submission" date="2014-11" db="EMBL/GenBank/DDBJ databases">
        <title>Genome sequence of Microbacterium mangrovi MUSC 115(T).</title>
        <authorList>
            <person name="Lee L.-H."/>
        </authorList>
    </citation>
    <scope>NUCLEOTIDE SEQUENCE [LARGE SCALE GENOMIC DNA]</scope>
    <source>
        <strain evidence="6 7">MUSC 115</strain>
    </source>
</reference>
<dbReference type="GO" id="GO:0003700">
    <property type="term" value="F:DNA-binding transcription factor activity"/>
    <property type="evidence" value="ECO:0007669"/>
    <property type="project" value="TreeGrafter"/>
</dbReference>
<dbReference type="GO" id="GO:0000976">
    <property type="term" value="F:transcription cis-regulatory region binding"/>
    <property type="evidence" value="ECO:0007669"/>
    <property type="project" value="TreeGrafter"/>
</dbReference>
<dbReference type="PANTHER" id="PTHR30055">
    <property type="entry name" value="HTH-TYPE TRANSCRIPTIONAL REGULATOR RUTR"/>
    <property type="match status" value="1"/>
</dbReference>
<dbReference type="Pfam" id="PF00440">
    <property type="entry name" value="TetR_N"/>
    <property type="match status" value="1"/>
</dbReference>
<sequence length="190" mass="20831">MARTVAYGEGRDLLIAATVEVVADKGLRGLTFRAIADRAGVNNSLIAHHFGTRESLLFAALEWAVEQSIAATELPELTSESAFTESLLGAISTRPELQAFQYEMILEARRNDTFREPVQRLYRRYHDVVVESLRAHGVEGDADALARSTFAALDGIVLQAMAGVDQDDLRSALRQVWAQLNARMSTTAPA</sequence>
<dbReference type="SUPFAM" id="SSF46689">
    <property type="entry name" value="Homeodomain-like"/>
    <property type="match status" value="1"/>
</dbReference>
<dbReference type="InterPro" id="IPR001647">
    <property type="entry name" value="HTH_TetR"/>
</dbReference>
<dbReference type="Pfam" id="PF17940">
    <property type="entry name" value="TetR_C_31"/>
    <property type="match status" value="1"/>
</dbReference>
<evidence type="ECO:0000256" key="3">
    <source>
        <dbReference type="ARBA" id="ARBA00023163"/>
    </source>
</evidence>
<feature type="domain" description="HTH tetR-type" evidence="5">
    <location>
        <begin position="8"/>
        <end position="68"/>
    </location>
</feature>
<evidence type="ECO:0000256" key="4">
    <source>
        <dbReference type="PROSITE-ProRule" id="PRU00335"/>
    </source>
</evidence>
<dbReference type="PRINTS" id="PR00455">
    <property type="entry name" value="HTHTETR"/>
</dbReference>
<evidence type="ECO:0000259" key="5">
    <source>
        <dbReference type="PROSITE" id="PS50977"/>
    </source>
</evidence>
<dbReference type="STRING" id="1348253.LK09_14055"/>
<dbReference type="PANTHER" id="PTHR30055:SF234">
    <property type="entry name" value="HTH-TYPE TRANSCRIPTIONAL REGULATOR BETI"/>
    <property type="match status" value="1"/>
</dbReference>
<keyword evidence="1" id="KW-0805">Transcription regulation</keyword>
<dbReference type="Proteomes" id="UP000031030">
    <property type="component" value="Unassembled WGS sequence"/>
</dbReference>
<keyword evidence="3" id="KW-0804">Transcription</keyword>
<proteinExistence type="predicted"/>
<protein>
    <recommendedName>
        <fullName evidence="5">HTH tetR-type domain-containing protein</fullName>
    </recommendedName>
</protein>
<dbReference type="RefSeq" id="WP_039400722.1">
    <property type="nucleotide sequence ID" value="NZ_JTDK01000013.1"/>
</dbReference>
<dbReference type="EMBL" id="JTDK01000013">
    <property type="protein sequence ID" value="KHK96690.1"/>
    <property type="molecule type" value="Genomic_DNA"/>
</dbReference>
<keyword evidence="2 4" id="KW-0238">DNA-binding</keyword>
<dbReference type="InterPro" id="IPR050109">
    <property type="entry name" value="HTH-type_TetR-like_transc_reg"/>
</dbReference>
<accession>A0A0B1ZZN6</accession>
<evidence type="ECO:0000256" key="1">
    <source>
        <dbReference type="ARBA" id="ARBA00023015"/>
    </source>
</evidence>
<organism evidence="6 7">
    <name type="scientific">Microbacterium mangrovi</name>
    <dbReference type="NCBI Taxonomy" id="1348253"/>
    <lineage>
        <taxon>Bacteria</taxon>
        <taxon>Bacillati</taxon>
        <taxon>Actinomycetota</taxon>
        <taxon>Actinomycetes</taxon>
        <taxon>Micrococcales</taxon>
        <taxon>Microbacteriaceae</taxon>
        <taxon>Microbacterium</taxon>
    </lineage>
</organism>
<feature type="DNA-binding region" description="H-T-H motif" evidence="4">
    <location>
        <begin position="31"/>
        <end position="50"/>
    </location>
</feature>
<dbReference type="InterPro" id="IPR036271">
    <property type="entry name" value="Tet_transcr_reg_TetR-rel_C_sf"/>
</dbReference>
<name>A0A0B1ZZN6_9MICO</name>
<dbReference type="InterPro" id="IPR009057">
    <property type="entry name" value="Homeodomain-like_sf"/>
</dbReference>
<dbReference type="AlphaFoldDB" id="A0A0B1ZZN6"/>
<dbReference type="Gene3D" id="1.10.357.10">
    <property type="entry name" value="Tetracycline Repressor, domain 2"/>
    <property type="match status" value="1"/>
</dbReference>
<dbReference type="SUPFAM" id="SSF48498">
    <property type="entry name" value="Tetracyclin repressor-like, C-terminal domain"/>
    <property type="match status" value="1"/>
</dbReference>